<accession>A0A165ZQI8</accession>
<dbReference type="Proteomes" id="UP000076532">
    <property type="component" value="Unassembled WGS sequence"/>
</dbReference>
<sequence>MSGKELRTDEVARSVSEVRYVALVKRRPRHKLRDRVTLRRDDGVHEARADLEDMLVSTRLLLPRTNIDTHQVRSIAIQAKAAFILSQATSRALPRGHRLHQHPQADCSAPETAPHEHLSCAHCVALSISGSPARRSPMRGLGSEMDMIRKAPRRGHCRSFLWTRPLSKLLVDTATAKPGDGDPSVHNIDEASLHGSISSNGGDQDQVCASIRCVPFSHPPSLRWSWTHPEPDQQTQPAHVPPKPSTSPGSAPAPYNFNNILTGTLDKPMYAAMEGYNELIFAYVWTT</sequence>
<name>A0A165ZQI8_9AGAM</name>
<evidence type="ECO:0000313" key="3">
    <source>
        <dbReference type="Proteomes" id="UP000076532"/>
    </source>
</evidence>
<dbReference type="STRING" id="436010.A0A165ZQI8"/>
<proteinExistence type="predicted"/>
<reference evidence="2 3" key="1">
    <citation type="journal article" date="2016" name="Mol. Biol. Evol.">
        <title>Comparative Genomics of Early-Diverging Mushroom-Forming Fungi Provides Insights into the Origins of Lignocellulose Decay Capabilities.</title>
        <authorList>
            <person name="Nagy L.G."/>
            <person name="Riley R."/>
            <person name="Tritt A."/>
            <person name="Adam C."/>
            <person name="Daum C."/>
            <person name="Floudas D."/>
            <person name="Sun H."/>
            <person name="Yadav J.S."/>
            <person name="Pangilinan J."/>
            <person name="Larsson K.H."/>
            <person name="Matsuura K."/>
            <person name="Barry K."/>
            <person name="Labutti K."/>
            <person name="Kuo R."/>
            <person name="Ohm R.A."/>
            <person name="Bhattacharya S.S."/>
            <person name="Shirouzu T."/>
            <person name="Yoshinaga Y."/>
            <person name="Martin F.M."/>
            <person name="Grigoriev I.V."/>
            <person name="Hibbett D.S."/>
        </authorList>
    </citation>
    <scope>NUCLEOTIDE SEQUENCE [LARGE SCALE GENOMIC DNA]</scope>
    <source>
        <strain evidence="2 3">CBS 109695</strain>
    </source>
</reference>
<dbReference type="OrthoDB" id="3176171at2759"/>
<keyword evidence="3" id="KW-1185">Reference proteome</keyword>
<protein>
    <submittedName>
        <fullName evidence="2">Uncharacterized protein</fullName>
    </submittedName>
</protein>
<evidence type="ECO:0000313" key="2">
    <source>
        <dbReference type="EMBL" id="KZP10822.1"/>
    </source>
</evidence>
<dbReference type="AlphaFoldDB" id="A0A165ZQI8"/>
<organism evidence="2 3">
    <name type="scientific">Athelia psychrophila</name>
    <dbReference type="NCBI Taxonomy" id="1759441"/>
    <lineage>
        <taxon>Eukaryota</taxon>
        <taxon>Fungi</taxon>
        <taxon>Dikarya</taxon>
        <taxon>Basidiomycota</taxon>
        <taxon>Agaricomycotina</taxon>
        <taxon>Agaricomycetes</taxon>
        <taxon>Agaricomycetidae</taxon>
        <taxon>Atheliales</taxon>
        <taxon>Atheliaceae</taxon>
        <taxon>Athelia</taxon>
    </lineage>
</organism>
<evidence type="ECO:0000256" key="1">
    <source>
        <dbReference type="SAM" id="MobiDB-lite"/>
    </source>
</evidence>
<gene>
    <name evidence="2" type="ORF">FIBSPDRAFT_962805</name>
</gene>
<dbReference type="EMBL" id="KV417673">
    <property type="protein sequence ID" value="KZP10822.1"/>
    <property type="molecule type" value="Genomic_DNA"/>
</dbReference>
<feature type="region of interest" description="Disordered" evidence="1">
    <location>
        <begin position="224"/>
        <end position="253"/>
    </location>
</feature>
<feature type="region of interest" description="Disordered" evidence="1">
    <location>
        <begin position="173"/>
        <end position="201"/>
    </location>
</feature>